<feature type="signal peptide" evidence="2">
    <location>
        <begin position="1"/>
        <end position="18"/>
    </location>
</feature>
<name>A0A4Q4SZD7_9PEZI</name>
<dbReference type="STRING" id="155417.A0A4Q4SZD7"/>
<keyword evidence="2" id="KW-0732">Signal</keyword>
<evidence type="ECO:0000313" key="3">
    <source>
        <dbReference type="EMBL" id="RYO95426.1"/>
    </source>
</evidence>
<feature type="region of interest" description="Disordered" evidence="1">
    <location>
        <begin position="131"/>
        <end position="164"/>
    </location>
</feature>
<dbReference type="Proteomes" id="UP000293360">
    <property type="component" value="Unassembled WGS sequence"/>
</dbReference>
<evidence type="ECO:0008006" key="5">
    <source>
        <dbReference type="Google" id="ProtNLM"/>
    </source>
</evidence>
<accession>A0A4Q4SZD7</accession>
<reference evidence="3 4" key="1">
    <citation type="submission" date="2018-06" db="EMBL/GenBank/DDBJ databases">
        <title>Complete Genomes of Monosporascus.</title>
        <authorList>
            <person name="Robinson A.J."/>
            <person name="Natvig D.O."/>
        </authorList>
    </citation>
    <scope>NUCLEOTIDE SEQUENCE [LARGE SCALE GENOMIC DNA]</scope>
    <source>
        <strain evidence="3 4">CBS 110550</strain>
    </source>
</reference>
<comment type="caution">
    <text evidence="3">The sequence shown here is derived from an EMBL/GenBank/DDBJ whole genome shotgun (WGS) entry which is preliminary data.</text>
</comment>
<protein>
    <recommendedName>
        <fullName evidence="5">Extracellular membrane protein CFEM domain-containing protein</fullName>
    </recommendedName>
</protein>
<evidence type="ECO:0000256" key="1">
    <source>
        <dbReference type="SAM" id="MobiDB-lite"/>
    </source>
</evidence>
<sequence>MQITTLLSLAILSAVGAAENNVDRDDVPSTCVATCQSTIDLSSRCDRETDDDDTYRRCVCNAQDAQLQMNQCAACVRENGMSDPDDNDVADLMDDCGWDFSTASGSATAVTSTTSPTTVVSTPTAVVSTSTGESTTVTITQTPTPVSDSSSTESSTESNSDNAAPAATAGLAGLLVAAGVAVALF</sequence>
<keyword evidence="4" id="KW-1185">Reference proteome</keyword>
<dbReference type="OrthoDB" id="4843554at2759"/>
<feature type="chain" id="PRO_5020691599" description="Extracellular membrane protein CFEM domain-containing protein" evidence="2">
    <location>
        <begin position="19"/>
        <end position="185"/>
    </location>
</feature>
<organism evidence="3 4">
    <name type="scientific">Monosporascus ibericus</name>
    <dbReference type="NCBI Taxonomy" id="155417"/>
    <lineage>
        <taxon>Eukaryota</taxon>
        <taxon>Fungi</taxon>
        <taxon>Dikarya</taxon>
        <taxon>Ascomycota</taxon>
        <taxon>Pezizomycotina</taxon>
        <taxon>Sordariomycetes</taxon>
        <taxon>Xylariomycetidae</taxon>
        <taxon>Xylariales</taxon>
        <taxon>Xylariales incertae sedis</taxon>
        <taxon>Monosporascus</taxon>
    </lineage>
</organism>
<evidence type="ECO:0000313" key="4">
    <source>
        <dbReference type="Proteomes" id="UP000293360"/>
    </source>
</evidence>
<proteinExistence type="predicted"/>
<evidence type="ECO:0000256" key="2">
    <source>
        <dbReference type="SAM" id="SignalP"/>
    </source>
</evidence>
<gene>
    <name evidence="3" type="ORF">DL764_007701</name>
</gene>
<dbReference type="EMBL" id="QJNU01000549">
    <property type="protein sequence ID" value="RYO95426.1"/>
    <property type="molecule type" value="Genomic_DNA"/>
</dbReference>
<dbReference type="AlphaFoldDB" id="A0A4Q4SZD7"/>